<dbReference type="SUPFAM" id="SSF57667">
    <property type="entry name" value="beta-beta-alpha zinc fingers"/>
    <property type="match status" value="1"/>
</dbReference>
<dbReference type="InterPro" id="IPR036236">
    <property type="entry name" value="Znf_C2H2_sf"/>
</dbReference>
<dbReference type="GO" id="GO:0005634">
    <property type="term" value="C:nucleus"/>
    <property type="evidence" value="ECO:0007669"/>
    <property type="project" value="UniProtKB-SubCell"/>
</dbReference>
<keyword evidence="4 7" id="KW-0863">Zinc-finger</keyword>
<organism evidence="9 10">
    <name type="scientific">Glossina palpalis gambiensis</name>
    <dbReference type="NCBI Taxonomy" id="67801"/>
    <lineage>
        <taxon>Eukaryota</taxon>
        <taxon>Metazoa</taxon>
        <taxon>Ecdysozoa</taxon>
        <taxon>Arthropoda</taxon>
        <taxon>Hexapoda</taxon>
        <taxon>Insecta</taxon>
        <taxon>Pterygota</taxon>
        <taxon>Neoptera</taxon>
        <taxon>Endopterygota</taxon>
        <taxon>Diptera</taxon>
        <taxon>Brachycera</taxon>
        <taxon>Muscomorpha</taxon>
        <taxon>Hippoboscoidea</taxon>
        <taxon>Glossinidae</taxon>
        <taxon>Glossina</taxon>
    </lineage>
</organism>
<dbReference type="PROSITE" id="PS50157">
    <property type="entry name" value="ZINC_FINGER_C2H2_2"/>
    <property type="match status" value="3"/>
</dbReference>
<evidence type="ECO:0000256" key="2">
    <source>
        <dbReference type="ARBA" id="ARBA00022723"/>
    </source>
</evidence>
<dbReference type="SMART" id="SM00355">
    <property type="entry name" value="ZnF_C2H2"/>
    <property type="match status" value="4"/>
</dbReference>
<feature type="domain" description="C2H2-type" evidence="8">
    <location>
        <begin position="370"/>
        <end position="397"/>
    </location>
</feature>
<name>A0A1B0AN06_9MUSC</name>
<reference evidence="9" key="2">
    <citation type="submission" date="2020-05" db="UniProtKB">
        <authorList>
            <consortium name="EnsemblMetazoa"/>
        </authorList>
    </citation>
    <scope>IDENTIFICATION</scope>
    <source>
        <strain evidence="9">IAEA</strain>
    </source>
</reference>
<dbReference type="EnsemblMetazoa" id="GPPI002538-RA">
    <property type="protein sequence ID" value="GPPI002538-PA"/>
    <property type="gene ID" value="GPPI002538"/>
</dbReference>
<dbReference type="GO" id="GO:0000981">
    <property type="term" value="F:DNA-binding transcription factor activity, RNA polymerase II-specific"/>
    <property type="evidence" value="ECO:0007669"/>
    <property type="project" value="TreeGrafter"/>
</dbReference>
<evidence type="ECO:0000259" key="8">
    <source>
        <dbReference type="PROSITE" id="PS50157"/>
    </source>
</evidence>
<dbReference type="InterPro" id="IPR027756">
    <property type="entry name" value="Ovo-like"/>
</dbReference>
<sequence>MRINRLVEALGKREVNRETIVTLPWIPNQMEEQNNNYHLLSRRCLLSTLHLVDYSPNNHKSPAYGIAPKDEPDIKYDEEKTGIRTIYPEGFNASSMHKDSITSNLTGRAQGDSGVADPLQFPLQATVMPSSQTDHMQSTCEDNENSNTKQEFKLISAPFLTPDLIPTTVVDGYNHPGTEINNYDGNLMQLRQANHHDSDNSDLALTSSNAVTAGDSRVGTDDPMFTAVSNWLGTSNSDQWELSLIETKSITQSVSPTHFSHSPTKRYSNASACATSLKQNPVSASMPPATARPILTISPIIAHLLESKVLHQRLNLPSEMQLEFINDGHGIKNPLIIENSRRRYRKRTSGTNSNNGNNEIENNSNNGAKFVCEICLKALSSHSALNRHAWCHSPMKRYLCTFCIKGFNDAHDLRRHTRTHTNVRPYKCNLCKKSFTQKAVMEKHCLHVHGMQSRYVLNYRQTKLHVCELCGHTTYESEIHYQHLKENHPYSTLLQRIECT</sequence>
<evidence type="ECO:0000256" key="3">
    <source>
        <dbReference type="ARBA" id="ARBA00022737"/>
    </source>
</evidence>
<dbReference type="PROSITE" id="PS00028">
    <property type="entry name" value="ZINC_FINGER_C2H2_1"/>
    <property type="match status" value="3"/>
</dbReference>
<protein>
    <recommendedName>
        <fullName evidence="8">C2H2-type domain-containing protein</fullName>
    </recommendedName>
</protein>
<evidence type="ECO:0000313" key="9">
    <source>
        <dbReference type="EnsemblMetazoa" id="GPPI002538-PA"/>
    </source>
</evidence>
<feature type="domain" description="C2H2-type" evidence="8">
    <location>
        <begin position="426"/>
        <end position="454"/>
    </location>
</feature>
<keyword evidence="6" id="KW-0539">Nucleus</keyword>
<evidence type="ECO:0000256" key="4">
    <source>
        <dbReference type="ARBA" id="ARBA00022771"/>
    </source>
</evidence>
<keyword evidence="10" id="KW-1185">Reference proteome</keyword>
<dbReference type="FunFam" id="3.30.160.60:FF:000452">
    <property type="entry name" value="Transcription factor Ovo-like 2"/>
    <property type="match status" value="1"/>
</dbReference>
<accession>A0A1B0AN06</accession>
<dbReference type="PANTHER" id="PTHR10032">
    <property type="entry name" value="ZINC FINGER PROTEIN WITH KRAB AND SCAN DOMAINS"/>
    <property type="match status" value="1"/>
</dbReference>
<evidence type="ECO:0000256" key="6">
    <source>
        <dbReference type="ARBA" id="ARBA00023242"/>
    </source>
</evidence>
<dbReference type="AlphaFoldDB" id="A0A1B0AN06"/>
<dbReference type="InterPro" id="IPR013087">
    <property type="entry name" value="Znf_C2H2_type"/>
</dbReference>
<dbReference type="GO" id="GO:0008270">
    <property type="term" value="F:zinc ion binding"/>
    <property type="evidence" value="ECO:0007669"/>
    <property type="project" value="UniProtKB-KW"/>
</dbReference>
<keyword evidence="2" id="KW-0479">Metal-binding</keyword>
<reference evidence="10" key="1">
    <citation type="submission" date="2015-01" db="EMBL/GenBank/DDBJ databases">
        <authorList>
            <person name="Aksoy S."/>
            <person name="Warren W."/>
            <person name="Wilson R.K."/>
        </authorList>
    </citation>
    <scope>NUCLEOTIDE SEQUENCE [LARGE SCALE GENOMIC DNA]</scope>
    <source>
        <strain evidence="10">IAEA</strain>
    </source>
</reference>
<evidence type="ECO:0000256" key="1">
    <source>
        <dbReference type="ARBA" id="ARBA00004123"/>
    </source>
</evidence>
<dbReference type="PANTHER" id="PTHR10032:SF271">
    <property type="entry name" value="RH12261P-RELATED"/>
    <property type="match status" value="1"/>
</dbReference>
<dbReference type="GO" id="GO:0009913">
    <property type="term" value="P:epidermal cell differentiation"/>
    <property type="evidence" value="ECO:0007669"/>
    <property type="project" value="TreeGrafter"/>
</dbReference>
<proteinExistence type="predicted"/>
<keyword evidence="3" id="KW-0677">Repeat</keyword>
<evidence type="ECO:0000256" key="7">
    <source>
        <dbReference type="PROSITE-ProRule" id="PRU00042"/>
    </source>
</evidence>
<dbReference type="VEuPathDB" id="VectorBase:GPPI002538"/>
<dbReference type="GO" id="GO:0000978">
    <property type="term" value="F:RNA polymerase II cis-regulatory region sequence-specific DNA binding"/>
    <property type="evidence" value="ECO:0007669"/>
    <property type="project" value="TreeGrafter"/>
</dbReference>
<comment type="subcellular location">
    <subcellularLocation>
        <location evidence="1">Nucleus</location>
    </subcellularLocation>
</comment>
<dbReference type="Proteomes" id="UP000092460">
    <property type="component" value="Unassembled WGS sequence"/>
</dbReference>
<keyword evidence="5" id="KW-0862">Zinc</keyword>
<dbReference type="EMBL" id="JXJN01000685">
    <property type="status" value="NOT_ANNOTATED_CDS"/>
    <property type="molecule type" value="Genomic_DNA"/>
</dbReference>
<evidence type="ECO:0000313" key="10">
    <source>
        <dbReference type="Proteomes" id="UP000092460"/>
    </source>
</evidence>
<evidence type="ECO:0000256" key="5">
    <source>
        <dbReference type="ARBA" id="ARBA00022833"/>
    </source>
</evidence>
<feature type="domain" description="C2H2-type" evidence="8">
    <location>
        <begin position="398"/>
        <end position="425"/>
    </location>
</feature>
<dbReference type="Gene3D" id="3.30.160.60">
    <property type="entry name" value="Classic Zinc Finger"/>
    <property type="match status" value="2"/>
</dbReference>